<feature type="domain" description="Type II methyltransferase M.TaqI-like" evidence="7">
    <location>
        <begin position="93"/>
        <end position="200"/>
    </location>
</feature>
<dbReference type="PROSITE" id="PS00092">
    <property type="entry name" value="N6_MTASE"/>
    <property type="match status" value="1"/>
</dbReference>
<name>A0A9X1NK59_9ACTN</name>
<dbReference type="Gene3D" id="3.40.50.150">
    <property type="entry name" value="Vaccinia Virus protein VP39"/>
    <property type="match status" value="1"/>
</dbReference>
<accession>A0A9X1NK59</accession>
<dbReference type="InterPro" id="IPR054520">
    <property type="entry name" value="M_Eco57I_C"/>
</dbReference>
<comment type="similarity">
    <text evidence="1">Belongs to the N(4)/N(6)-methyltransferase family.</text>
</comment>
<feature type="domain" description="Type II methyltransferase M.Eco57I C-terminal" evidence="8">
    <location>
        <begin position="253"/>
        <end position="513"/>
    </location>
</feature>
<dbReference type="GO" id="GO:0006304">
    <property type="term" value="P:DNA modification"/>
    <property type="evidence" value="ECO:0007669"/>
    <property type="project" value="InterPro"/>
</dbReference>
<keyword evidence="5" id="KW-0949">S-adenosyl-L-methionine</keyword>
<evidence type="ECO:0000256" key="1">
    <source>
        <dbReference type="ARBA" id="ARBA00006594"/>
    </source>
</evidence>
<evidence type="ECO:0000259" key="8">
    <source>
        <dbReference type="Pfam" id="PF22837"/>
    </source>
</evidence>
<dbReference type="Pfam" id="PF22837">
    <property type="entry name" value="M_Eco57I_C"/>
    <property type="match status" value="1"/>
</dbReference>
<comment type="catalytic activity">
    <reaction evidence="6">
        <text>a 2'-deoxyadenosine in DNA + S-adenosyl-L-methionine = an N(6)-methyl-2'-deoxyadenosine in DNA + S-adenosyl-L-homocysteine + H(+)</text>
        <dbReference type="Rhea" id="RHEA:15197"/>
        <dbReference type="Rhea" id="RHEA-COMP:12418"/>
        <dbReference type="Rhea" id="RHEA-COMP:12419"/>
        <dbReference type="ChEBI" id="CHEBI:15378"/>
        <dbReference type="ChEBI" id="CHEBI:57856"/>
        <dbReference type="ChEBI" id="CHEBI:59789"/>
        <dbReference type="ChEBI" id="CHEBI:90615"/>
        <dbReference type="ChEBI" id="CHEBI:90616"/>
        <dbReference type="EC" id="2.1.1.72"/>
    </reaction>
</comment>
<evidence type="ECO:0000256" key="5">
    <source>
        <dbReference type="ARBA" id="ARBA00022691"/>
    </source>
</evidence>
<dbReference type="EMBL" id="JAJOMB010000017">
    <property type="protein sequence ID" value="MCD5314676.1"/>
    <property type="molecule type" value="Genomic_DNA"/>
</dbReference>
<evidence type="ECO:0000313" key="10">
    <source>
        <dbReference type="Proteomes" id="UP001138997"/>
    </source>
</evidence>
<dbReference type="AlphaFoldDB" id="A0A9X1NK59"/>
<dbReference type="PANTHER" id="PTHR33841:SF5">
    <property type="entry name" value="DNA METHYLASE (MODIFICATION METHYLASE) (METHYLTRANSFERASE)-RELATED"/>
    <property type="match status" value="1"/>
</dbReference>
<dbReference type="GO" id="GO:0009007">
    <property type="term" value="F:site-specific DNA-methyltransferase (adenine-specific) activity"/>
    <property type="evidence" value="ECO:0007669"/>
    <property type="project" value="UniProtKB-EC"/>
</dbReference>
<dbReference type="InterPro" id="IPR011639">
    <property type="entry name" value="MethylTrfase_TaqI-like_dom"/>
</dbReference>
<comment type="caution">
    <text evidence="9">The sequence shown here is derived from an EMBL/GenBank/DDBJ whole genome shotgun (WGS) entry which is preliminary data.</text>
</comment>
<evidence type="ECO:0000259" key="7">
    <source>
        <dbReference type="Pfam" id="PF07669"/>
    </source>
</evidence>
<evidence type="ECO:0000313" key="9">
    <source>
        <dbReference type="EMBL" id="MCD5314676.1"/>
    </source>
</evidence>
<keyword evidence="4" id="KW-0808">Transferase</keyword>
<evidence type="ECO:0000256" key="2">
    <source>
        <dbReference type="ARBA" id="ARBA00011900"/>
    </source>
</evidence>
<dbReference type="InterPro" id="IPR050953">
    <property type="entry name" value="N4_N6_ade-DNA_methylase"/>
</dbReference>
<proteinExistence type="inferred from homology"/>
<evidence type="ECO:0000256" key="6">
    <source>
        <dbReference type="ARBA" id="ARBA00047942"/>
    </source>
</evidence>
<dbReference type="EC" id="2.1.1.72" evidence="2"/>
<dbReference type="PANTHER" id="PTHR33841">
    <property type="entry name" value="DNA METHYLTRANSFERASE YEEA-RELATED"/>
    <property type="match status" value="1"/>
</dbReference>
<sequence length="546" mass="58155">MTTLDGVDPAKARGAYFTPVPIARYVARWAMQGGERGGRMLEPAAGDAPFLLAAAESAGSEWLLDGVERHPAAVSASLSALEETGARIRITRADFFMVAPTGDYDAVVGNPPYVRFHDFTGTDRIRAQNAARRAGVELTGLASSWAAFTVHAAGFLRPGGRLGLVLPAELLSVNYAAPVRRYLLENFARVRLVAFTERVFPGVVAEIMLLLAEGYGQAAASPRLETVQVRNAAELEDLALDADFASFAVPAPEQKWTSALIPAEPLRAFAQLPGAGFGVLDDWGKVSLGIVTGNNGYFALNPAQAAGLGLGPADLLPLSPPGSAHLRQLEFSAQDLAALGQTGSATWLFRPGTKRSPAAVAYVRAGEKMGVDEAYKCRIRSPWWQVRLVEPPDLLLTYMNADAARLVTNTARAHHLNSVHGVHLHPGLGWAADLLPLAALSSATLLGGETVGRSYGGGLLKLEPSEAKRLPLPGPSLLKAAAPALSAVRADVAFALSRFRLADAVKLVDEALLGQTLQLPAESIQQIRSAHAHLRRRRQDRGRTRI</sequence>
<keyword evidence="10" id="KW-1185">Reference proteome</keyword>
<dbReference type="Pfam" id="PF07669">
    <property type="entry name" value="Eco57I"/>
    <property type="match status" value="1"/>
</dbReference>
<dbReference type="InterPro" id="IPR029063">
    <property type="entry name" value="SAM-dependent_MTases_sf"/>
</dbReference>
<gene>
    <name evidence="9" type="ORF">LR394_27600</name>
</gene>
<dbReference type="PRINTS" id="PR00507">
    <property type="entry name" value="N12N6MTFRASE"/>
</dbReference>
<dbReference type="Proteomes" id="UP001138997">
    <property type="component" value="Unassembled WGS sequence"/>
</dbReference>
<protein>
    <recommendedName>
        <fullName evidence="2">site-specific DNA-methyltransferase (adenine-specific)</fullName>
        <ecNumber evidence="2">2.1.1.72</ecNumber>
    </recommendedName>
</protein>
<reference evidence="9" key="1">
    <citation type="submission" date="2021-11" db="EMBL/GenBank/DDBJ databases">
        <title>Streptomyces corallinus and Kineosporia corallina sp. nov., two new coral-derived marine actinobacteria.</title>
        <authorList>
            <person name="Buangrab K."/>
            <person name="Sutthacheep M."/>
            <person name="Yeemin T."/>
            <person name="Harunari E."/>
            <person name="Igarashi Y."/>
            <person name="Sripreechasak P."/>
            <person name="Kanchanasin P."/>
            <person name="Tanasupawat S."/>
            <person name="Phongsopitanun W."/>
        </authorList>
    </citation>
    <scope>NUCLEOTIDE SEQUENCE</scope>
    <source>
        <strain evidence="9">JCM 31032</strain>
    </source>
</reference>
<evidence type="ECO:0000256" key="3">
    <source>
        <dbReference type="ARBA" id="ARBA00022603"/>
    </source>
</evidence>
<dbReference type="GO" id="GO:0003676">
    <property type="term" value="F:nucleic acid binding"/>
    <property type="evidence" value="ECO:0007669"/>
    <property type="project" value="InterPro"/>
</dbReference>
<dbReference type="SUPFAM" id="SSF53335">
    <property type="entry name" value="S-adenosyl-L-methionine-dependent methyltransferases"/>
    <property type="match status" value="1"/>
</dbReference>
<evidence type="ECO:0000256" key="4">
    <source>
        <dbReference type="ARBA" id="ARBA00022679"/>
    </source>
</evidence>
<dbReference type="GO" id="GO:0032259">
    <property type="term" value="P:methylation"/>
    <property type="evidence" value="ECO:0007669"/>
    <property type="project" value="UniProtKB-KW"/>
</dbReference>
<organism evidence="9 10">
    <name type="scientific">Kineosporia babensis</name>
    <dbReference type="NCBI Taxonomy" id="499548"/>
    <lineage>
        <taxon>Bacteria</taxon>
        <taxon>Bacillati</taxon>
        <taxon>Actinomycetota</taxon>
        <taxon>Actinomycetes</taxon>
        <taxon>Kineosporiales</taxon>
        <taxon>Kineosporiaceae</taxon>
        <taxon>Kineosporia</taxon>
    </lineage>
</organism>
<dbReference type="RefSeq" id="WP_231447409.1">
    <property type="nucleotide sequence ID" value="NZ_JAJOMB010000017.1"/>
</dbReference>
<keyword evidence="3 9" id="KW-0489">Methyltransferase</keyword>
<dbReference type="InterPro" id="IPR002052">
    <property type="entry name" value="DNA_methylase_N6_adenine_CS"/>
</dbReference>